<organism evidence="4 5">
    <name type="scientific">Pseudorhodoferax aquiterrae</name>
    <dbReference type="NCBI Taxonomy" id="747304"/>
    <lineage>
        <taxon>Bacteria</taxon>
        <taxon>Pseudomonadati</taxon>
        <taxon>Pseudomonadota</taxon>
        <taxon>Betaproteobacteria</taxon>
        <taxon>Burkholderiales</taxon>
        <taxon>Comamonadaceae</taxon>
    </lineage>
</organism>
<dbReference type="InterPro" id="IPR052155">
    <property type="entry name" value="Biofilm_reg_signaling"/>
</dbReference>
<keyword evidence="1" id="KW-0175">Coiled coil</keyword>
<sequence length="587" mass="64267">MAGPTLASHDSATLLLPSDGLGLALQALPAGVAWLRDLRVQYCNAPFAAMLGRATQELLGLSSRAWHADDARWIEVERRCAAALKAGQIFDEILTLRRHDGSTLRCHARAQALCAGRPDAGTVWLLTDAGQVDALQRQVRQLQEQVAQFAESASRAWRQADIDELTDLPNRTLLARDASQAIAQAQAGPKPLAVLHLDLDRFKYVNDSLGHRIGDQLLAALAKRLRSAVRERDLVARLGGDEFMLVLPETDVHGAAHVADKLMARTAPAYDIAQRELSISSSIGIAMYPQDGEDFDTLTQRADAAVHQAKRSGGSAYRFFTPAMQTEAVRALAMENALRRALERQQFTLAFQPMVDLRSGHVTGVEALLRWRHPELGNVPPAEFVPLAEACGLVGTLGEWALRNAAFQLKAWRDRGLPGLTMAVNLSAMQLQQTQLPALIDNVLHEAGLAPQDLELELTEGAAMQDPQHAVAVLQALHERGLRVSIDDFGTGHSSLSYLKRFRAYKLKIDQSFVRDISVDADDRAIVSAIIHMASSLGLQTIAEGVETEAQLRFLRQQGCDEAQGYLFSRPLSAVQLEAFVRDLQQP</sequence>
<name>A0ABQ3G0J0_9BURK</name>
<dbReference type="InterPro" id="IPR001633">
    <property type="entry name" value="EAL_dom"/>
</dbReference>
<evidence type="ECO:0000256" key="1">
    <source>
        <dbReference type="SAM" id="Coils"/>
    </source>
</evidence>
<dbReference type="PROSITE" id="PS50887">
    <property type="entry name" value="GGDEF"/>
    <property type="match status" value="1"/>
</dbReference>
<dbReference type="CDD" id="cd01949">
    <property type="entry name" value="GGDEF"/>
    <property type="match status" value="1"/>
</dbReference>
<feature type="domain" description="EAL" evidence="2">
    <location>
        <begin position="331"/>
        <end position="585"/>
    </location>
</feature>
<comment type="caution">
    <text evidence="4">The sequence shown here is derived from an EMBL/GenBank/DDBJ whole genome shotgun (WGS) entry which is preliminary data.</text>
</comment>
<dbReference type="InterPro" id="IPR013656">
    <property type="entry name" value="PAS_4"/>
</dbReference>
<reference evidence="5" key="1">
    <citation type="journal article" date="2019" name="Int. J. Syst. Evol. Microbiol.">
        <title>The Global Catalogue of Microorganisms (GCM) 10K type strain sequencing project: providing services to taxonomists for standard genome sequencing and annotation.</title>
        <authorList>
            <consortium name="The Broad Institute Genomics Platform"/>
            <consortium name="The Broad Institute Genome Sequencing Center for Infectious Disease"/>
            <person name="Wu L."/>
            <person name="Ma J."/>
        </authorList>
    </citation>
    <scope>NUCLEOTIDE SEQUENCE [LARGE SCALE GENOMIC DNA]</scope>
    <source>
        <strain evidence="5">KCTC 23314</strain>
    </source>
</reference>
<dbReference type="InterPro" id="IPR029787">
    <property type="entry name" value="Nucleotide_cyclase"/>
</dbReference>
<dbReference type="SUPFAM" id="SSF55073">
    <property type="entry name" value="Nucleotide cyclase"/>
    <property type="match status" value="1"/>
</dbReference>
<dbReference type="PROSITE" id="PS50883">
    <property type="entry name" value="EAL"/>
    <property type="match status" value="1"/>
</dbReference>
<evidence type="ECO:0000313" key="4">
    <source>
        <dbReference type="EMBL" id="GHC81092.1"/>
    </source>
</evidence>
<protein>
    <recommendedName>
        <fullName evidence="6">Diguanylate cyclase (GGDEF)-like protein</fullName>
    </recommendedName>
</protein>
<evidence type="ECO:0008006" key="6">
    <source>
        <dbReference type="Google" id="ProtNLM"/>
    </source>
</evidence>
<dbReference type="Proteomes" id="UP000626210">
    <property type="component" value="Unassembled WGS sequence"/>
</dbReference>
<dbReference type="CDD" id="cd00130">
    <property type="entry name" value="PAS"/>
    <property type="match status" value="1"/>
</dbReference>
<dbReference type="CDD" id="cd01948">
    <property type="entry name" value="EAL"/>
    <property type="match status" value="1"/>
</dbReference>
<dbReference type="InterPro" id="IPR035965">
    <property type="entry name" value="PAS-like_dom_sf"/>
</dbReference>
<dbReference type="Pfam" id="PF08448">
    <property type="entry name" value="PAS_4"/>
    <property type="match status" value="1"/>
</dbReference>
<dbReference type="SUPFAM" id="SSF141868">
    <property type="entry name" value="EAL domain-like"/>
    <property type="match status" value="1"/>
</dbReference>
<feature type="coiled-coil region" evidence="1">
    <location>
        <begin position="125"/>
        <end position="152"/>
    </location>
</feature>
<dbReference type="Gene3D" id="3.30.450.20">
    <property type="entry name" value="PAS domain"/>
    <property type="match status" value="1"/>
</dbReference>
<dbReference type="SMART" id="SM00052">
    <property type="entry name" value="EAL"/>
    <property type="match status" value="1"/>
</dbReference>
<evidence type="ECO:0000313" key="5">
    <source>
        <dbReference type="Proteomes" id="UP000626210"/>
    </source>
</evidence>
<dbReference type="PANTHER" id="PTHR44757:SF2">
    <property type="entry name" value="BIOFILM ARCHITECTURE MAINTENANCE PROTEIN MBAA"/>
    <property type="match status" value="1"/>
</dbReference>
<dbReference type="InterPro" id="IPR000014">
    <property type="entry name" value="PAS"/>
</dbReference>
<keyword evidence="5" id="KW-1185">Reference proteome</keyword>
<dbReference type="Gene3D" id="3.20.20.450">
    <property type="entry name" value="EAL domain"/>
    <property type="match status" value="1"/>
</dbReference>
<dbReference type="InterPro" id="IPR035919">
    <property type="entry name" value="EAL_sf"/>
</dbReference>
<dbReference type="SUPFAM" id="SSF55785">
    <property type="entry name" value="PYP-like sensor domain (PAS domain)"/>
    <property type="match status" value="1"/>
</dbReference>
<dbReference type="Pfam" id="PF00990">
    <property type="entry name" value="GGDEF"/>
    <property type="match status" value="1"/>
</dbReference>
<dbReference type="EMBL" id="BMYK01000005">
    <property type="protein sequence ID" value="GHC81092.1"/>
    <property type="molecule type" value="Genomic_DNA"/>
</dbReference>
<dbReference type="Gene3D" id="3.30.70.270">
    <property type="match status" value="1"/>
</dbReference>
<evidence type="ECO:0000259" key="2">
    <source>
        <dbReference type="PROSITE" id="PS50883"/>
    </source>
</evidence>
<dbReference type="PANTHER" id="PTHR44757">
    <property type="entry name" value="DIGUANYLATE CYCLASE DGCP"/>
    <property type="match status" value="1"/>
</dbReference>
<dbReference type="InterPro" id="IPR043128">
    <property type="entry name" value="Rev_trsase/Diguanyl_cyclase"/>
</dbReference>
<gene>
    <name evidence="4" type="ORF">GCM10007320_23250</name>
</gene>
<evidence type="ECO:0000259" key="3">
    <source>
        <dbReference type="PROSITE" id="PS50887"/>
    </source>
</evidence>
<accession>A0ABQ3G0J0</accession>
<dbReference type="Pfam" id="PF00563">
    <property type="entry name" value="EAL"/>
    <property type="match status" value="1"/>
</dbReference>
<dbReference type="InterPro" id="IPR000160">
    <property type="entry name" value="GGDEF_dom"/>
</dbReference>
<dbReference type="NCBIfam" id="TIGR00254">
    <property type="entry name" value="GGDEF"/>
    <property type="match status" value="1"/>
</dbReference>
<proteinExistence type="predicted"/>
<dbReference type="SMART" id="SM00267">
    <property type="entry name" value="GGDEF"/>
    <property type="match status" value="1"/>
</dbReference>
<dbReference type="RefSeq" id="WP_189687099.1">
    <property type="nucleotide sequence ID" value="NZ_BMYK01000005.1"/>
</dbReference>
<feature type="domain" description="GGDEF" evidence="3">
    <location>
        <begin position="190"/>
        <end position="322"/>
    </location>
</feature>